<feature type="compositionally biased region" description="Polar residues" evidence="1">
    <location>
        <begin position="136"/>
        <end position="149"/>
    </location>
</feature>
<evidence type="ECO:0000313" key="3">
    <source>
        <dbReference type="Proteomes" id="UP000610456"/>
    </source>
</evidence>
<reference evidence="2" key="1">
    <citation type="journal article" date="2014" name="Int. J. Syst. Evol. Microbiol.">
        <title>Complete genome sequence of Corynebacterium casei LMG S-19264T (=DSM 44701T), isolated from a smear-ripened cheese.</title>
        <authorList>
            <consortium name="US DOE Joint Genome Institute (JGI-PGF)"/>
            <person name="Walter F."/>
            <person name="Albersmeier A."/>
            <person name="Kalinowski J."/>
            <person name="Ruckert C."/>
        </authorList>
    </citation>
    <scope>NUCLEOTIDE SEQUENCE</scope>
    <source>
        <strain evidence="2">KCTC 12719</strain>
    </source>
</reference>
<feature type="region of interest" description="Disordered" evidence="1">
    <location>
        <begin position="52"/>
        <end position="149"/>
    </location>
</feature>
<dbReference type="RefSeq" id="WP_189605353.1">
    <property type="nucleotide sequence ID" value="NZ_BMXB01000013.1"/>
</dbReference>
<feature type="compositionally biased region" description="Basic and acidic residues" evidence="1">
    <location>
        <begin position="118"/>
        <end position="135"/>
    </location>
</feature>
<proteinExistence type="predicted"/>
<dbReference type="AlphaFoldDB" id="A0A918SK53"/>
<evidence type="ECO:0000313" key="2">
    <source>
        <dbReference type="EMBL" id="GHA44822.1"/>
    </source>
</evidence>
<evidence type="ECO:0008006" key="4">
    <source>
        <dbReference type="Google" id="ProtNLM"/>
    </source>
</evidence>
<gene>
    <name evidence="2" type="ORF">GCM10007103_27460</name>
</gene>
<protein>
    <recommendedName>
        <fullName evidence="4">TonB family C-terminal domain-containing protein</fullName>
    </recommendedName>
</protein>
<name>A0A918SK53_9FLAO</name>
<comment type="caution">
    <text evidence="2">The sequence shown here is derived from an EMBL/GenBank/DDBJ whole genome shotgun (WGS) entry which is preliminary data.</text>
</comment>
<feature type="compositionally biased region" description="Low complexity" evidence="1">
    <location>
        <begin position="64"/>
        <end position="85"/>
    </location>
</feature>
<keyword evidence="3" id="KW-1185">Reference proteome</keyword>
<dbReference type="Proteomes" id="UP000610456">
    <property type="component" value="Unassembled WGS sequence"/>
</dbReference>
<evidence type="ECO:0000256" key="1">
    <source>
        <dbReference type="SAM" id="MobiDB-lite"/>
    </source>
</evidence>
<sequence length="241" mass="26942">MGFFDRHKALIITVLLCSLLLLVMYNIKLSNARDELEEMIIDLDHLKVEEPVAEEKEEAENEEQPQQPQQTSTQTHQAFNQNQQQRESSFQSRLNEIFEKNSAEQTASEEENSPTFEGEFRVNKNRSEERRERSDGNNTSEETSAKTGNVRNSSIAFSLVGRSASLIPNPIYTCDTSGKIVVNIVVNEDGNVTDTSINKSSSTSNNECLVDNALEYAAGAVFSKLGGRNAQKGTITYYFQG</sequence>
<dbReference type="EMBL" id="BMXB01000013">
    <property type="protein sequence ID" value="GHA44822.1"/>
    <property type="molecule type" value="Genomic_DNA"/>
</dbReference>
<reference evidence="2" key="2">
    <citation type="submission" date="2020-09" db="EMBL/GenBank/DDBJ databases">
        <authorList>
            <person name="Sun Q."/>
            <person name="Kim S."/>
        </authorList>
    </citation>
    <scope>NUCLEOTIDE SEQUENCE</scope>
    <source>
        <strain evidence="2">KCTC 12719</strain>
    </source>
</reference>
<organism evidence="2 3">
    <name type="scientific">Salinimicrobium marinum</name>
    <dbReference type="NCBI Taxonomy" id="680283"/>
    <lineage>
        <taxon>Bacteria</taxon>
        <taxon>Pseudomonadati</taxon>
        <taxon>Bacteroidota</taxon>
        <taxon>Flavobacteriia</taxon>
        <taxon>Flavobacteriales</taxon>
        <taxon>Flavobacteriaceae</taxon>
        <taxon>Salinimicrobium</taxon>
    </lineage>
</organism>
<accession>A0A918SK53</accession>